<accession>A0ABQ1VYR6</accession>
<comment type="caution">
    <text evidence="2">The sequence shown here is derived from an EMBL/GenBank/DDBJ whole genome shotgun (WGS) entry which is preliminary data.</text>
</comment>
<dbReference type="Proteomes" id="UP000634043">
    <property type="component" value="Unassembled WGS sequence"/>
</dbReference>
<organism evidence="2 3">
    <name type="scientific">Pontibacter amylolyticus</name>
    <dbReference type="NCBI Taxonomy" id="1424080"/>
    <lineage>
        <taxon>Bacteria</taxon>
        <taxon>Pseudomonadati</taxon>
        <taxon>Bacteroidota</taxon>
        <taxon>Cytophagia</taxon>
        <taxon>Cytophagales</taxon>
        <taxon>Hymenobacteraceae</taxon>
        <taxon>Pontibacter</taxon>
    </lineage>
</organism>
<reference evidence="3" key="1">
    <citation type="journal article" date="2019" name="Int. J. Syst. Evol. Microbiol.">
        <title>The Global Catalogue of Microorganisms (GCM) 10K type strain sequencing project: providing services to taxonomists for standard genome sequencing and annotation.</title>
        <authorList>
            <consortium name="The Broad Institute Genomics Platform"/>
            <consortium name="The Broad Institute Genome Sequencing Center for Infectious Disease"/>
            <person name="Wu L."/>
            <person name="Ma J."/>
        </authorList>
    </citation>
    <scope>NUCLEOTIDE SEQUENCE [LARGE SCALE GENOMIC DNA]</scope>
    <source>
        <strain evidence="3">CGMCC 1.12749</strain>
    </source>
</reference>
<proteinExistence type="predicted"/>
<evidence type="ECO:0000313" key="2">
    <source>
        <dbReference type="EMBL" id="GGG03066.1"/>
    </source>
</evidence>
<keyword evidence="1" id="KW-1133">Transmembrane helix</keyword>
<keyword evidence="3" id="KW-1185">Reference proteome</keyword>
<sequence length="141" mass="15656">MPMLLETSLRMVRSSGNFVRYALGILLLIVALNAFGGGYYGLSGAEDIPTEWLEGSPFQDYFIPSLFLFFIIGGYALVTAIAVFRRHRLAGMIAYSYGIILLLWIAIQVAIIGYTSWLQPATAVAAIIILILTWQLPKQEH</sequence>
<protein>
    <recommendedName>
        <fullName evidence="4">DUF4293 family protein</fullName>
    </recommendedName>
</protein>
<evidence type="ECO:0008006" key="4">
    <source>
        <dbReference type="Google" id="ProtNLM"/>
    </source>
</evidence>
<evidence type="ECO:0000256" key="1">
    <source>
        <dbReference type="SAM" id="Phobius"/>
    </source>
</evidence>
<feature type="transmembrane region" description="Helical" evidence="1">
    <location>
        <begin position="117"/>
        <end position="136"/>
    </location>
</feature>
<evidence type="ECO:0000313" key="3">
    <source>
        <dbReference type="Proteomes" id="UP000634043"/>
    </source>
</evidence>
<dbReference type="EMBL" id="BMFP01000001">
    <property type="protein sequence ID" value="GGG03066.1"/>
    <property type="molecule type" value="Genomic_DNA"/>
</dbReference>
<feature type="transmembrane region" description="Helical" evidence="1">
    <location>
        <begin position="91"/>
        <end position="111"/>
    </location>
</feature>
<feature type="transmembrane region" description="Helical" evidence="1">
    <location>
        <begin position="62"/>
        <end position="84"/>
    </location>
</feature>
<feature type="transmembrane region" description="Helical" evidence="1">
    <location>
        <begin position="21"/>
        <end position="42"/>
    </location>
</feature>
<gene>
    <name evidence="2" type="ORF">GCM10011323_04860</name>
</gene>
<name>A0ABQ1VYR6_9BACT</name>
<keyword evidence="1" id="KW-0812">Transmembrane</keyword>
<keyword evidence="1" id="KW-0472">Membrane</keyword>